<organism evidence="2">
    <name type="scientific">Eutreptiella gymnastica</name>
    <dbReference type="NCBI Taxonomy" id="73025"/>
    <lineage>
        <taxon>Eukaryota</taxon>
        <taxon>Discoba</taxon>
        <taxon>Euglenozoa</taxon>
        <taxon>Euglenida</taxon>
        <taxon>Spirocuta</taxon>
        <taxon>Euglenophyceae</taxon>
        <taxon>Eutreptiales</taxon>
        <taxon>Eutreptiaceae</taxon>
        <taxon>Eutreptiella</taxon>
    </lineage>
</organism>
<dbReference type="AlphaFoldDB" id="A0A7S1I469"/>
<dbReference type="EMBL" id="HBGA01032121">
    <property type="protein sequence ID" value="CAD9000489.1"/>
    <property type="molecule type" value="Transcribed_RNA"/>
</dbReference>
<evidence type="ECO:0000313" key="2">
    <source>
        <dbReference type="EMBL" id="CAD9000489.1"/>
    </source>
</evidence>
<sequence length="112" mass="12548">MNIISLERILVGSPRDTKMHTQIPRTIRHHQPRHQELGKGGYSQNPTEGARSPSTHTCVRARHLCNDRPAKKEHNVPNIHTVVGVLWLRSVASIAVLPNDHVVQHPRGGWTG</sequence>
<accession>A0A7S1I469</accession>
<name>A0A7S1I469_9EUGL</name>
<feature type="compositionally biased region" description="Polar residues" evidence="1">
    <location>
        <begin position="42"/>
        <end position="56"/>
    </location>
</feature>
<reference evidence="2" key="1">
    <citation type="submission" date="2021-01" db="EMBL/GenBank/DDBJ databases">
        <authorList>
            <person name="Corre E."/>
            <person name="Pelletier E."/>
            <person name="Niang G."/>
            <person name="Scheremetjew M."/>
            <person name="Finn R."/>
            <person name="Kale V."/>
            <person name="Holt S."/>
            <person name="Cochrane G."/>
            <person name="Meng A."/>
            <person name="Brown T."/>
            <person name="Cohen L."/>
        </authorList>
    </citation>
    <scope>NUCLEOTIDE SEQUENCE</scope>
    <source>
        <strain evidence="2">NIES-381</strain>
    </source>
</reference>
<evidence type="ECO:0000256" key="1">
    <source>
        <dbReference type="SAM" id="MobiDB-lite"/>
    </source>
</evidence>
<gene>
    <name evidence="2" type="ORF">EGYM00392_LOCUS11562</name>
</gene>
<proteinExistence type="predicted"/>
<protein>
    <submittedName>
        <fullName evidence="2">Uncharacterized protein</fullName>
    </submittedName>
</protein>
<feature type="region of interest" description="Disordered" evidence="1">
    <location>
        <begin position="30"/>
        <end position="56"/>
    </location>
</feature>